<keyword evidence="2" id="KW-0489">Methyltransferase</keyword>
<keyword evidence="3" id="KW-1185">Reference proteome</keyword>
<evidence type="ECO:0000259" key="1">
    <source>
        <dbReference type="Pfam" id="PF13649"/>
    </source>
</evidence>
<reference evidence="3" key="1">
    <citation type="submission" date="2023-07" db="EMBL/GenBank/DDBJ databases">
        <title>Novel species in the genus Lipingzhangella isolated from Sambhar Salt Lake.</title>
        <authorList>
            <person name="Jiya N."/>
            <person name="Kajale S."/>
            <person name="Sharma A."/>
        </authorList>
    </citation>
    <scope>NUCLEOTIDE SEQUENCE [LARGE SCALE GENOMIC DNA]</scope>
    <source>
        <strain evidence="3">LS1_29</strain>
    </source>
</reference>
<sequence>MSDPSEYRHTFDFDVTDPALHAALKLHQGLTRQGPGSTETTRTLMELAHPLPERPRALDLGCGPGPATLLLVREANAEVTALDIYQPFLEELRSAAERAGLAQRIHPENRSMRDLDYPDHSFDVVWAEGSAYNIGFDTALLSWKRLIAPGGVLVVTECGWIVDHPDPAAREFWDELYPLRSTADNVAAATWAGYTVTATYLLPDRDWFTEYYTPLEHRIARVDPADTLTAQAAEALRREIDLRRRHGASYGYVGYVLRPHG</sequence>
<dbReference type="EMBL" id="JAVLVT010000001">
    <property type="protein sequence ID" value="MDS1269716.1"/>
    <property type="molecule type" value="Genomic_DNA"/>
</dbReference>
<dbReference type="GO" id="GO:0008168">
    <property type="term" value="F:methyltransferase activity"/>
    <property type="evidence" value="ECO:0007669"/>
    <property type="project" value="UniProtKB-KW"/>
</dbReference>
<dbReference type="InterPro" id="IPR041698">
    <property type="entry name" value="Methyltransf_25"/>
</dbReference>
<name>A0ABU2H337_9ACTN</name>
<dbReference type="PANTHER" id="PTHR42912">
    <property type="entry name" value="METHYLTRANSFERASE"/>
    <property type="match status" value="1"/>
</dbReference>
<dbReference type="RefSeq" id="WP_310911173.1">
    <property type="nucleotide sequence ID" value="NZ_JAVLVT010000001.1"/>
</dbReference>
<dbReference type="InterPro" id="IPR029063">
    <property type="entry name" value="SAM-dependent_MTases_sf"/>
</dbReference>
<dbReference type="Pfam" id="PF13649">
    <property type="entry name" value="Methyltransf_25"/>
    <property type="match status" value="1"/>
</dbReference>
<comment type="caution">
    <text evidence="2">The sequence shown here is derived from an EMBL/GenBank/DDBJ whole genome shotgun (WGS) entry which is preliminary data.</text>
</comment>
<dbReference type="CDD" id="cd02440">
    <property type="entry name" value="AdoMet_MTases"/>
    <property type="match status" value="1"/>
</dbReference>
<organism evidence="2 3">
    <name type="scientific">Lipingzhangella rawalii</name>
    <dbReference type="NCBI Taxonomy" id="2055835"/>
    <lineage>
        <taxon>Bacteria</taxon>
        <taxon>Bacillati</taxon>
        <taxon>Actinomycetota</taxon>
        <taxon>Actinomycetes</taxon>
        <taxon>Streptosporangiales</taxon>
        <taxon>Nocardiopsidaceae</taxon>
        <taxon>Lipingzhangella</taxon>
    </lineage>
</organism>
<gene>
    <name evidence="2" type="ORF">RIF23_05350</name>
</gene>
<evidence type="ECO:0000313" key="3">
    <source>
        <dbReference type="Proteomes" id="UP001250214"/>
    </source>
</evidence>
<dbReference type="Gene3D" id="3.40.50.150">
    <property type="entry name" value="Vaccinia Virus protein VP39"/>
    <property type="match status" value="1"/>
</dbReference>
<dbReference type="EC" id="2.1.1.-" evidence="2"/>
<dbReference type="SUPFAM" id="SSF53335">
    <property type="entry name" value="S-adenosyl-L-methionine-dependent methyltransferases"/>
    <property type="match status" value="1"/>
</dbReference>
<protein>
    <submittedName>
        <fullName evidence="2">Class I SAM-dependent methyltransferase</fullName>
        <ecNumber evidence="2">2.1.1.-</ecNumber>
    </submittedName>
</protein>
<proteinExistence type="predicted"/>
<dbReference type="InterPro" id="IPR050508">
    <property type="entry name" value="Methyltransf_Superfamily"/>
</dbReference>
<feature type="domain" description="Methyltransferase" evidence="1">
    <location>
        <begin position="58"/>
        <end position="151"/>
    </location>
</feature>
<accession>A0ABU2H337</accession>
<evidence type="ECO:0000313" key="2">
    <source>
        <dbReference type="EMBL" id="MDS1269716.1"/>
    </source>
</evidence>
<dbReference type="GO" id="GO:0032259">
    <property type="term" value="P:methylation"/>
    <property type="evidence" value="ECO:0007669"/>
    <property type="project" value="UniProtKB-KW"/>
</dbReference>
<keyword evidence="2" id="KW-0808">Transferase</keyword>
<dbReference type="Proteomes" id="UP001250214">
    <property type="component" value="Unassembled WGS sequence"/>
</dbReference>